<reference evidence="2 3" key="1">
    <citation type="journal article" date="2016" name="Nat. Commun.">
        <title>Thousands of microbial genomes shed light on interconnected biogeochemical processes in an aquifer system.</title>
        <authorList>
            <person name="Anantharaman K."/>
            <person name="Brown C.T."/>
            <person name="Hug L.A."/>
            <person name="Sharon I."/>
            <person name="Castelle C.J."/>
            <person name="Probst A.J."/>
            <person name="Thomas B.C."/>
            <person name="Singh A."/>
            <person name="Wilkins M.J."/>
            <person name="Karaoz U."/>
            <person name="Brodie E.L."/>
            <person name="Williams K.H."/>
            <person name="Hubbard S.S."/>
            <person name="Banfield J.F."/>
        </authorList>
    </citation>
    <scope>NUCLEOTIDE SEQUENCE [LARGE SCALE GENOMIC DNA]</scope>
</reference>
<dbReference type="EMBL" id="MHRX01000036">
    <property type="protein sequence ID" value="OHA33073.1"/>
    <property type="molecule type" value="Genomic_DNA"/>
</dbReference>
<keyword evidence="1" id="KW-1133">Transmembrane helix</keyword>
<protein>
    <submittedName>
        <fullName evidence="2">Uncharacterized protein</fullName>
    </submittedName>
</protein>
<comment type="caution">
    <text evidence="2">The sequence shown here is derived from an EMBL/GenBank/DDBJ whole genome shotgun (WGS) entry which is preliminary data.</text>
</comment>
<organism evidence="2 3">
    <name type="scientific">Candidatus Taylorbacteria bacterium RIFCSPLOWO2_01_FULL_45_15b</name>
    <dbReference type="NCBI Taxonomy" id="1802319"/>
    <lineage>
        <taxon>Bacteria</taxon>
        <taxon>Candidatus Tayloriibacteriota</taxon>
    </lineage>
</organism>
<accession>A0A1G2NAL0</accession>
<sequence length="108" mass="12599">MMRIWGNIFRFTFNFFSVSLLARSLFSPWKRVHEEARRGFDIGEYLSRKLVNTLMRIVGASLRLIIIFFGIFFLCVVTLAGIVIFIAWILTPLILLLLVIFGFRGFFS</sequence>
<evidence type="ECO:0000313" key="2">
    <source>
        <dbReference type="EMBL" id="OHA33073.1"/>
    </source>
</evidence>
<evidence type="ECO:0000256" key="1">
    <source>
        <dbReference type="SAM" id="Phobius"/>
    </source>
</evidence>
<keyword evidence="1" id="KW-0472">Membrane</keyword>
<evidence type="ECO:0000313" key="3">
    <source>
        <dbReference type="Proteomes" id="UP000176221"/>
    </source>
</evidence>
<name>A0A1G2NAL0_9BACT</name>
<feature type="transmembrane region" description="Helical" evidence="1">
    <location>
        <begin position="57"/>
        <end position="79"/>
    </location>
</feature>
<proteinExistence type="predicted"/>
<dbReference type="STRING" id="1802319.A2928_00820"/>
<keyword evidence="1" id="KW-0812">Transmembrane</keyword>
<dbReference type="AlphaFoldDB" id="A0A1G2NAL0"/>
<feature type="transmembrane region" description="Helical" evidence="1">
    <location>
        <begin position="85"/>
        <end position="107"/>
    </location>
</feature>
<gene>
    <name evidence="2" type="ORF">A2928_00820</name>
</gene>
<dbReference type="Proteomes" id="UP000176221">
    <property type="component" value="Unassembled WGS sequence"/>
</dbReference>